<gene>
    <name evidence="2" type="ORF">PSON_ATCC_30995.1.T0660031</name>
</gene>
<organism evidence="2 3">
    <name type="scientific">Paramecium sonneborni</name>
    <dbReference type="NCBI Taxonomy" id="65129"/>
    <lineage>
        <taxon>Eukaryota</taxon>
        <taxon>Sar</taxon>
        <taxon>Alveolata</taxon>
        <taxon>Ciliophora</taxon>
        <taxon>Intramacronucleata</taxon>
        <taxon>Oligohymenophorea</taxon>
        <taxon>Peniculida</taxon>
        <taxon>Parameciidae</taxon>
        <taxon>Paramecium</taxon>
    </lineage>
</organism>
<name>A0A8S1NVC7_9CILI</name>
<accession>A0A8S1NVC7</accession>
<evidence type="ECO:0000256" key="1">
    <source>
        <dbReference type="PROSITE-ProRule" id="PRU10141"/>
    </source>
</evidence>
<dbReference type="InterPro" id="IPR017441">
    <property type="entry name" value="Protein_kinase_ATP_BS"/>
</dbReference>
<proteinExistence type="predicted"/>
<keyword evidence="1" id="KW-0547">Nucleotide-binding</keyword>
<evidence type="ECO:0008006" key="4">
    <source>
        <dbReference type="Google" id="ProtNLM"/>
    </source>
</evidence>
<evidence type="ECO:0000313" key="3">
    <source>
        <dbReference type="Proteomes" id="UP000692954"/>
    </source>
</evidence>
<evidence type="ECO:0000313" key="2">
    <source>
        <dbReference type="EMBL" id="CAD8096192.1"/>
    </source>
</evidence>
<dbReference type="Proteomes" id="UP000692954">
    <property type="component" value="Unassembled WGS sequence"/>
</dbReference>
<feature type="binding site" evidence="1">
    <location>
        <position position="41"/>
    </location>
    <ligand>
        <name>ATP</name>
        <dbReference type="ChEBI" id="CHEBI:30616"/>
    </ligand>
</feature>
<protein>
    <recommendedName>
        <fullName evidence="4">Protein kinase domain-containing protein</fullName>
    </recommendedName>
</protein>
<dbReference type="PROSITE" id="PS00107">
    <property type="entry name" value="PROTEIN_KINASE_ATP"/>
    <property type="match status" value="1"/>
</dbReference>
<keyword evidence="3" id="KW-1185">Reference proteome</keyword>
<reference evidence="2" key="1">
    <citation type="submission" date="2021-01" db="EMBL/GenBank/DDBJ databases">
        <authorList>
            <consortium name="Genoscope - CEA"/>
            <person name="William W."/>
        </authorList>
    </citation>
    <scope>NUCLEOTIDE SEQUENCE</scope>
</reference>
<dbReference type="AlphaFoldDB" id="A0A8S1NVC7"/>
<dbReference type="EMBL" id="CAJJDN010000066">
    <property type="protein sequence ID" value="CAD8096192.1"/>
    <property type="molecule type" value="Genomic_DNA"/>
</dbReference>
<keyword evidence="1" id="KW-0067">ATP-binding</keyword>
<dbReference type="GO" id="GO:0005524">
    <property type="term" value="F:ATP binding"/>
    <property type="evidence" value="ECO:0007669"/>
    <property type="project" value="UniProtKB-UniRule"/>
</dbReference>
<sequence>MKEHKLVDGNVLTNKLLGTGAFGSVYRGYKENDPKLIVAVKMLPPITILYFITQCDFGLARVVDDMEVKKNLLYLELLFIWLHKYQNKVNLTQSVIFGQLVLCFMKCFMVILHRQQPVNQHYQFNLKKTINFSQSSKKIINNQRSYFQNVNH</sequence>
<comment type="caution">
    <text evidence="2">The sequence shown here is derived from an EMBL/GenBank/DDBJ whole genome shotgun (WGS) entry which is preliminary data.</text>
</comment>